<proteinExistence type="predicted"/>
<feature type="region of interest" description="Disordered" evidence="1">
    <location>
        <begin position="391"/>
        <end position="486"/>
    </location>
</feature>
<feature type="compositionally biased region" description="Acidic residues" evidence="1">
    <location>
        <begin position="637"/>
        <end position="650"/>
    </location>
</feature>
<evidence type="ECO:0008006" key="3">
    <source>
        <dbReference type="Google" id="ProtNLM"/>
    </source>
</evidence>
<dbReference type="AlphaFoldDB" id="A0A177AFS7"/>
<dbReference type="VEuPathDB" id="FungiDB:GMDG_06521"/>
<dbReference type="RefSeq" id="XP_024325315.1">
    <property type="nucleotide sequence ID" value="XM_024466620.1"/>
</dbReference>
<feature type="region of interest" description="Disordered" evidence="1">
    <location>
        <begin position="1"/>
        <end position="111"/>
    </location>
</feature>
<feature type="compositionally biased region" description="Acidic residues" evidence="1">
    <location>
        <begin position="659"/>
        <end position="671"/>
    </location>
</feature>
<dbReference type="OrthoDB" id="5413003at2759"/>
<dbReference type="EMBL" id="KV441392">
    <property type="protein sequence ID" value="OAF60033.1"/>
    <property type="molecule type" value="Genomic_DNA"/>
</dbReference>
<dbReference type="eggNOG" id="ENOG502QVDM">
    <property type="taxonomic scope" value="Eukaryota"/>
</dbReference>
<dbReference type="GO" id="GO:0031011">
    <property type="term" value="C:Ino80 complex"/>
    <property type="evidence" value="ECO:0007669"/>
    <property type="project" value="InterPro"/>
</dbReference>
<dbReference type="PANTHER" id="PTHR37287">
    <property type="entry name" value="INO EIGHTY SUBUNIT 1"/>
    <property type="match status" value="1"/>
</dbReference>
<reference evidence="2" key="1">
    <citation type="submission" date="2016-03" db="EMBL/GenBank/DDBJ databases">
        <title>Updated assembly of Pseudogymnoascus destructans, the fungus causing white-nose syndrome of bats.</title>
        <authorList>
            <person name="Palmer J.M."/>
            <person name="Drees K.P."/>
            <person name="Foster J.T."/>
            <person name="Lindner D.L."/>
        </authorList>
    </citation>
    <scope>NUCLEOTIDE SEQUENCE [LARGE SCALE GENOMIC DNA]</scope>
    <source>
        <strain evidence="2">20631-21</strain>
    </source>
</reference>
<dbReference type="PANTHER" id="PTHR37287:SF1">
    <property type="entry name" value="INO EIGHTY SUBUNIT 1"/>
    <property type="match status" value="1"/>
</dbReference>
<feature type="region of interest" description="Disordered" evidence="1">
    <location>
        <begin position="633"/>
        <end position="671"/>
    </location>
</feature>
<name>A0A177AFS7_9PEZI</name>
<protein>
    <recommendedName>
        <fullName evidence="3">Ino eighty subunit 1</fullName>
    </recommendedName>
</protein>
<accession>A0A177AFS7</accession>
<dbReference type="Proteomes" id="UP000077154">
    <property type="component" value="Unassembled WGS sequence"/>
</dbReference>
<dbReference type="GeneID" id="36286047"/>
<evidence type="ECO:0000313" key="2">
    <source>
        <dbReference type="EMBL" id="OAF60033.1"/>
    </source>
</evidence>
<dbReference type="InterPro" id="IPR038014">
    <property type="entry name" value="Ies1"/>
</dbReference>
<sequence>MTDLYGGRSPGSTIEASEMDDHRTAASSPTRADPRTTLQHVLGDNESAPTLSPQKREDADMTEDENPKPQPSAGKGSGKSGAKGRAAKGVAAHKEASAGAGYSGHKVRHLKKDDGEPLWRKDIQYEFLWNIFDDETKCFTNSYDPGLGLQSFAELYIDAMARSSKTSKILRDKLMSEHEPAKNMAMVCLLVNLGRMNTTLNFFPEMRAQLRTYHAIPSLQAQQDPNSYKQLQDAPRLKSILKGASEDRFEPNSIDKIKDTPIPRTNPVNLIFVLAQYAARVTELHFPPGRDFFDLIMRPTLSSKSRARALLWLMWHYLESDFTEEGCKENPFGAGVDYGTGVSNQGVPALTTLNDAEMALENVDTPEETEYGEAKMRERKRIIEADQAALHVDYGPPKRGPKPKLNLGPDDVGASPSAVLRTRASKYDSDVDSARSTPPRGGSNLRVHGLSGVRTRGGALKHQVDGGSSPAPREAPEGQAPTARRTRPLTAHQLAVEHNRNQRVNYILSRGLRRVHHNARKARRMEGAILRAVHRTAAMQEMCEDSESEESLGRVLGPFRERGVGGLVQLKSEEDDFGEEMAAYGAAFRRMGRRLDRWGEGGYKAHIGEPVATVEEAGTTEEDLDEMEKALLGLGSEAEEEAEEEEDLDDVDKALLGLTEEEGSEGGMDID</sequence>
<evidence type="ECO:0000256" key="1">
    <source>
        <dbReference type="SAM" id="MobiDB-lite"/>
    </source>
</evidence>
<gene>
    <name evidence="2" type="ORF">VC83_02970</name>
</gene>
<organism evidence="2">
    <name type="scientific">Pseudogymnoascus destructans</name>
    <dbReference type="NCBI Taxonomy" id="655981"/>
    <lineage>
        <taxon>Eukaryota</taxon>
        <taxon>Fungi</taxon>
        <taxon>Dikarya</taxon>
        <taxon>Ascomycota</taxon>
        <taxon>Pezizomycotina</taxon>
        <taxon>Leotiomycetes</taxon>
        <taxon>Thelebolales</taxon>
        <taxon>Thelebolaceae</taxon>
        <taxon>Pseudogymnoascus</taxon>
    </lineage>
</organism>